<sequence>MAAIPDGEVVVEAVDVKVMVAEQVLLNVLVVERQGTQQSIVIIKEAVVMVEITATRETLVKKVSLGQLTTMVITVQLERAIPMEIGCLYQMETGRVSTEFGKGLQPWARAFGRYKFKKLKLNFSGTPSISSPQLISLFRGVLGCNVIIDTDKGVSRVHAEVVIDSMTSLDPLHRRSTSFSTKVRIKDCSKYGTFLNKKSRSKTKVGEYPNKEAPIKDGDHISFGTGLGHFGSVGVVGLLSKANRMECSLQEDVSSIDDSVLNYIFWNVLELLIAGRKSAHVHVLVDESMPIKEDLLDAIVAQKRVVLKSWLKVYKMLGC</sequence>
<evidence type="ECO:0000256" key="4">
    <source>
        <dbReference type="ARBA" id="ARBA00023242"/>
    </source>
</evidence>
<name>A0A835H034_9MAGN</name>
<feature type="domain" description="FHA" evidence="6">
    <location>
        <begin position="135"/>
        <end position="200"/>
    </location>
</feature>
<dbReference type="InterPro" id="IPR040227">
    <property type="entry name" value="Nibrin-rel"/>
</dbReference>
<dbReference type="GO" id="GO:0007095">
    <property type="term" value="P:mitotic G2 DNA damage checkpoint signaling"/>
    <property type="evidence" value="ECO:0007669"/>
    <property type="project" value="InterPro"/>
</dbReference>
<dbReference type="GO" id="GO:0000724">
    <property type="term" value="P:double-strand break repair via homologous recombination"/>
    <property type="evidence" value="ECO:0007669"/>
    <property type="project" value="TreeGrafter"/>
</dbReference>
<keyword evidence="3" id="KW-0234">DNA repair</keyword>
<evidence type="ECO:0000256" key="5">
    <source>
        <dbReference type="ARBA" id="ARBA00044757"/>
    </source>
</evidence>
<gene>
    <name evidence="7" type="ORF">IFM89_027250</name>
</gene>
<comment type="caution">
    <text evidence="7">The sequence shown here is derived from an EMBL/GenBank/DDBJ whole genome shotgun (WGS) entry which is preliminary data.</text>
</comment>
<dbReference type="AlphaFoldDB" id="A0A835H034"/>
<comment type="similarity">
    <text evidence="5">Belongs to the Nibrin family.</text>
</comment>
<dbReference type="SUPFAM" id="SSF49879">
    <property type="entry name" value="SMAD/FHA domain"/>
    <property type="match status" value="1"/>
</dbReference>
<keyword evidence="2" id="KW-0227">DNA damage</keyword>
<protein>
    <recommendedName>
        <fullName evidence="6">FHA domain-containing protein</fullName>
    </recommendedName>
</protein>
<keyword evidence="4" id="KW-0539">Nucleus</keyword>
<keyword evidence="8" id="KW-1185">Reference proteome</keyword>
<dbReference type="CDD" id="cd22667">
    <property type="entry name" value="FHA_NBN"/>
    <property type="match status" value="1"/>
</dbReference>
<dbReference type="Gene3D" id="2.60.200.20">
    <property type="match status" value="1"/>
</dbReference>
<evidence type="ECO:0000256" key="1">
    <source>
        <dbReference type="ARBA" id="ARBA00004123"/>
    </source>
</evidence>
<dbReference type="OrthoDB" id="552194at2759"/>
<dbReference type="Pfam" id="PF00498">
    <property type="entry name" value="FHA"/>
    <property type="match status" value="1"/>
</dbReference>
<comment type="subcellular location">
    <subcellularLocation>
        <location evidence="1">Nucleus</location>
    </subcellularLocation>
</comment>
<dbReference type="Proteomes" id="UP000631114">
    <property type="component" value="Unassembled WGS sequence"/>
</dbReference>
<dbReference type="PANTHER" id="PTHR12162:SF0">
    <property type="entry name" value="NIBRIN"/>
    <property type="match status" value="1"/>
</dbReference>
<dbReference type="GO" id="GO:0030870">
    <property type="term" value="C:Mre11 complex"/>
    <property type="evidence" value="ECO:0007669"/>
    <property type="project" value="InterPro"/>
</dbReference>
<proteinExistence type="inferred from homology"/>
<dbReference type="PROSITE" id="PS50006">
    <property type="entry name" value="FHA_DOMAIN"/>
    <property type="match status" value="1"/>
</dbReference>
<evidence type="ECO:0000256" key="2">
    <source>
        <dbReference type="ARBA" id="ARBA00022763"/>
    </source>
</evidence>
<evidence type="ECO:0000256" key="3">
    <source>
        <dbReference type="ARBA" id="ARBA00023204"/>
    </source>
</evidence>
<dbReference type="InterPro" id="IPR000253">
    <property type="entry name" value="FHA_dom"/>
</dbReference>
<reference evidence="7 8" key="1">
    <citation type="submission" date="2020-10" db="EMBL/GenBank/DDBJ databases">
        <title>The Coptis chinensis genome and diversification of protoberbering-type alkaloids.</title>
        <authorList>
            <person name="Wang B."/>
            <person name="Shu S."/>
            <person name="Song C."/>
            <person name="Liu Y."/>
        </authorList>
    </citation>
    <scope>NUCLEOTIDE SEQUENCE [LARGE SCALE GENOMIC DNA]</scope>
    <source>
        <strain evidence="7">HL-2020</strain>
        <tissue evidence="7">Leaf</tissue>
    </source>
</reference>
<evidence type="ECO:0000313" key="7">
    <source>
        <dbReference type="EMBL" id="KAF9589695.1"/>
    </source>
</evidence>
<organism evidence="7 8">
    <name type="scientific">Coptis chinensis</name>
    <dbReference type="NCBI Taxonomy" id="261450"/>
    <lineage>
        <taxon>Eukaryota</taxon>
        <taxon>Viridiplantae</taxon>
        <taxon>Streptophyta</taxon>
        <taxon>Embryophyta</taxon>
        <taxon>Tracheophyta</taxon>
        <taxon>Spermatophyta</taxon>
        <taxon>Magnoliopsida</taxon>
        <taxon>Ranunculales</taxon>
        <taxon>Ranunculaceae</taxon>
        <taxon>Coptidoideae</taxon>
        <taxon>Coptis</taxon>
    </lineage>
</organism>
<evidence type="ECO:0000259" key="6">
    <source>
        <dbReference type="PROSITE" id="PS50006"/>
    </source>
</evidence>
<evidence type="ECO:0000313" key="8">
    <source>
        <dbReference type="Proteomes" id="UP000631114"/>
    </source>
</evidence>
<dbReference type="EMBL" id="JADFTS010000009">
    <property type="protein sequence ID" value="KAF9589695.1"/>
    <property type="molecule type" value="Genomic_DNA"/>
</dbReference>
<dbReference type="GO" id="GO:0003684">
    <property type="term" value="F:damaged DNA binding"/>
    <property type="evidence" value="ECO:0007669"/>
    <property type="project" value="TreeGrafter"/>
</dbReference>
<dbReference type="PANTHER" id="PTHR12162">
    <property type="entry name" value="NIBRIN-RELATED"/>
    <property type="match status" value="1"/>
</dbReference>
<dbReference type="InterPro" id="IPR008984">
    <property type="entry name" value="SMAD_FHA_dom_sf"/>
</dbReference>
<accession>A0A835H034</accession>